<dbReference type="EMBL" id="JAYMYQ010000009">
    <property type="protein sequence ID" value="KAK7313961.1"/>
    <property type="molecule type" value="Genomic_DNA"/>
</dbReference>
<keyword evidence="2" id="KW-1185">Reference proteome</keyword>
<name>A0AAN9KCN8_CANGL</name>
<protein>
    <submittedName>
        <fullName evidence="1">Uncharacterized protein</fullName>
    </submittedName>
</protein>
<dbReference type="AlphaFoldDB" id="A0AAN9KCN8"/>
<organism evidence="1 2">
    <name type="scientific">Canavalia gladiata</name>
    <name type="common">Sword bean</name>
    <name type="synonym">Dolichos gladiatus</name>
    <dbReference type="NCBI Taxonomy" id="3824"/>
    <lineage>
        <taxon>Eukaryota</taxon>
        <taxon>Viridiplantae</taxon>
        <taxon>Streptophyta</taxon>
        <taxon>Embryophyta</taxon>
        <taxon>Tracheophyta</taxon>
        <taxon>Spermatophyta</taxon>
        <taxon>Magnoliopsida</taxon>
        <taxon>eudicotyledons</taxon>
        <taxon>Gunneridae</taxon>
        <taxon>Pentapetalae</taxon>
        <taxon>rosids</taxon>
        <taxon>fabids</taxon>
        <taxon>Fabales</taxon>
        <taxon>Fabaceae</taxon>
        <taxon>Papilionoideae</taxon>
        <taxon>50 kb inversion clade</taxon>
        <taxon>NPAAA clade</taxon>
        <taxon>indigoferoid/millettioid clade</taxon>
        <taxon>Phaseoleae</taxon>
        <taxon>Canavalia</taxon>
    </lineage>
</organism>
<accession>A0AAN9KCN8</accession>
<proteinExistence type="predicted"/>
<comment type="caution">
    <text evidence="1">The sequence shown here is derived from an EMBL/GenBank/DDBJ whole genome shotgun (WGS) entry which is preliminary data.</text>
</comment>
<reference evidence="1 2" key="1">
    <citation type="submission" date="2024-01" db="EMBL/GenBank/DDBJ databases">
        <title>The genomes of 5 underutilized Papilionoideae crops provide insights into root nodulation and disease resistanc.</title>
        <authorList>
            <person name="Jiang F."/>
        </authorList>
    </citation>
    <scope>NUCLEOTIDE SEQUENCE [LARGE SCALE GENOMIC DNA]</scope>
    <source>
        <strain evidence="1">LVBAO_FW01</strain>
        <tissue evidence="1">Leaves</tissue>
    </source>
</reference>
<evidence type="ECO:0000313" key="1">
    <source>
        <dbReference type="EMBL" id="KAK7313961.1"/>
    </source>
</evidence>
<sequence length="272" mass="30026">MLVLLSGEGILILVPHSSTKSFIRVISESYGAWIQARKVRFQSHPSKRSDSRSASYDLSLERQGSAVEPYLQLPFSSSELSVQLRVGGFRLCLVRILDRARTDIINAFNQGCGEALDLTDSATTYQPCILYGKSNSCCGLCKLQESGTKGYGSRSGVRAKGGKACKSDQKPDKKSLGPVIQVNLGPRQQETDLRAAWVDELKLLLLDEKDHKSQDESKYQESIEASISSIVQVLATTSHGLMIALFKFKISSCRQVLVRLKFQKSTSFVELV</sequence>
<dbReference type="Proteomes" id="UP001367508">
    <property type="component" value="Unassembled WGS sequence"/>
</dbReference>
<evidence type="ECO:0000313" key="2">
    <source>
        <dbReference type="Proteomes" id="UP001367508"/>
    </source>
</evidence>
<gene>
    <name evidence="1" type="ORF">VNO77_39168</name>
</gene>